<keyword evidence="2" id="KW-0863">Zinc-finger</keyword>
<feature type="compositionally biased region" description="Polar residues" evidence="3">
    <location>
        <begin position="229"/>
        <end position="238"/>
    </location>
</feature>
<dbReference type="InterPro" id="IPR001878">
    <property type="entry name" value="Znf_CCHC"/>
</dbReference>
<dbReference type="Pfam" id="PF25597">
    <property type="entry name" value="SH3_retrovirus"/>
    <property type="match status" value="1"/>
</dbReference>
<dbReference type="Pfam" id="PF22936">
    <property type="entry name" value="Pol_BBD"/>
    <property type="match status" value="1"/>
</dbReference>
<dbReference type="InterPro" id="IPR036397">
    <property type="entry name" value="RNaseH_sf"/>
</dbReference>
<dbReference type="SMART" id="SM00343">
    <property type="entry name" value="ZnF_C2HC"/>
    <property type="match status" value="1"/>
</dbReference>
<evidence type="ECO:0000259" key="4">
    <source>
        <dbReference type="PROSITE" id="PS50158"/>
    </source>
</evidence>
<dbReference type="PANTHER" id="PTHR42648">
    <property type="entry name" value="TRANSPOSASE, PUTATIVE-RELATED"/>
    <property type="match status" value="1"/>
</dbReference>
<dbReference type="PANTHER" id="PTHR42648:SF28">
    <property type="entry name" value="TRANSPOSON-ENCODED PROTEIN WITH RIBONUCLEASE H-LIKE AND RETROVIRUS ZINC FINGER-LIKE DOMAINS"/>
    <property type="match status" value="1"/>
</dbReference>
<dbReference type="InterPro" id="IPR012337">
    <property type="entry name" value="RNaseH-like_sf"/>
</dbReference>
<feature type="region of interest" description="Disordered" evidence="3">
    <location>
        <begin position="211"/>
        <end position="242"/>
    </location>
</feature>
<dbReference type="PROSITE" id="PS50158">
    <property type="entry name" value="ZF_CCHC"/>
    <property type="match status" value="1"/>
</dbReference>
<accession>A0A438HUK6</accession>
<dbReference type="AlphaFoldDB" id="A0A438HUK6"/>
<evidence type="ECO:0000256" key="3">
    <source>
        <dbReference type="SAM" id="MobiDB-lite"/>
    </source>
</evidence>
<keyword evidence="1" id="KW-0645">Protease</keyword>
<dbReference type="InterPro" id="IPR054722">
    <property type="entry name" value="PolX-like_BBD"/>
</dbReference>
<dbReference type="Pfam" id="PF14223">
    <property type="entry name" value="Retrotran_gag_2"/>
    <property type="match status" value="1"/>
</dbReference>
<reference evidence="5 6" key="1">
    <citation type="journal article" date="2018" name="PLoS Genet.">
        <title>Population sequencing reveals clonal diversity and ancestral inbreeding in the grapevine cultivar Chardonnay.</title>
        <authorList>
            <person name="Roach M.J."/>
            <person name="Johnson D.L."/>
            <person name="Bohlmann J."/>
            <person name="van Vuuren H.J."/>
            <person name="Jones S.J."/>
            <person name="Pretorius I.S."/>
            <person name="Schmidt S.A."/>
            <person name="Borneman A.R."/>
        </authorList>
    </citation>
    <scope>NUCLEOTIDE SEQUENCE [LARGE SCALE GENOMIC DNA]</scope>
    <source>
        <strain evidence="6">cv. Chardonnay</strain>
        <tissue evidence="5">Leaf</tissue>
    </source>
</reference>
<evidence type="ECO:0000256" key="1">
    <source>
        <dbReference type="ARBA" id="ARBA00022670"/>
    </source>
</evidence>
<dbReference type="InterPro" id="IPR036875">
    <property type="entry name" value="Znf_CCHC_sf"/>
</dbReference>
<dbReference type="Pfam" id="PF13976">
    <property type="entry name" value="gag_pre-integrs"/>
    <property type="match status" value="1"/>
</dbReference>
<evidence type="ECO:0000256" key="2">
    <source>
        <dbReference type="PROSITE-ProRule" id="PRU00047"/>
    </source>
</evidence>
<dbReference type="GO" id="GO:0003676">
    <property type="term" value="F:nucleic acid binding"/>
    <property type="evidence" value="ECO:0007669"/>
    <property type="project" value="InterPro"/>
</dbReference>
<evidence type="ECO:0000313" key="5">
    <source>
        <dbReference type="EMBL" id="RVW88153.1"/>
    </source>
</evidence>
<name>A0A438HUK6_VITVI</name>
<comment type="caution">
    <text evidence="5">The sequence shown here is derived from an EMBL/GenBank/DDBJ whole genome shotgun (WGS) entry which is preliminary data.</text>
</comment>
<evidence type="ECO:0000313" key="6">
    <source>
        <dbReference type="Proteomes" id="UP000288805"/>
    </source>
</evidence>
<dbReference type="InterPro" id="IPR057670">
    <property type="entry name" value="SH3_retrovirus"/>
</dbReference>
<feature type="domain" description="CCHC-type" evidence="4">
    <location>
        <begin position="252"/>
        <end position="267"/>
    </location>
</feature>
<dbReference type="SUPFAM" id="SSF53098">
    <property type="entry name" value="Ribonuclease H-like"/>
    <property type="match status" value="1"/>
</dbReference>
<dbReference type="InterPro" id="IPR039537">
    <property type="entry name" value="Retrotran_Ty1/copia-like"/>
</dbReference>
<proteinExistence type="predicted"/>
<gene>
    <name evidence="5" type="primary">POLX_2384</name>
    <name evidence="5" type="ORF">CK203_042939</name>
</gene>
<dbReference type="InterPro" id="IPR025724">
    <property type="entry name" value="GAG-pre-integrase_dom"/>
</dbReference>
<dbReference type="GO" id="GO:0008270">
    <property type="term" value="F:zinc ion binding"/>
    <property type="evidence" value="ECO:0007669"/>
    <property type="project" value="UniProtKB-KW"/>
</dbReference>
<sequence>MFVLASSISANVNNIPVLNGTNFKKWKEHVIIVLGCMDLDFALREDRSSDLTSASTAEQRSTMEKWERSNRMSLMIMKHSIPEAIRGAIPEETQAKAFLDQIANRFAANEKVETSTILSKLVSMRYKGKENIREYIMEMSNLVTRLKALKLELSEDILVHLVLISLPTQFSPFKISYNTQKEKWTLNELIAQCVQEEERLKQEKIESAHLASTSQGFGTNKKRKRDNIGKQTAVSGTSKQKEQKKQDKEITCFFCKKAGHMKKTCTKYAAWREKKCTLLNFVCSEINLAVVPTDTWWIDTGATTHISVTMKGCLRSRMPTDGERYIYVGNGNKAAVKAIGLFRLQLDSGCTLDLEETFVVPSFRRNLISVSCLDKFGYCCSFENGMVSLYLNSNIIGTGSLTDKLYKLNIKTTNGNETLHSSNYGIKRKLMNENSSMLWHKRLGHISNQRIQRLVSDGILDPLDFSDFQVCIECIKGKQTNMKKKNANRCSDVLELIHTDICGPFPTPSWNGQQYFITFIDDYSRYGYLYLIHEKSQSLDVFKNFKAKVENQLSKKIKAVNLTVEVNIMVDMTDPENNVQGHSPIFDGVWYRSSIHHARDSEPKWCSREAKSVPSKTVAKTPYELWTSKKPSIRHLHVWGCPAEARPYKPNEKKLDSRTMSCYFVGYSERSRGFKFYDPSTRSFFETGNAKFIEDVELSGREPLRKVVFEEEFVNIPIIMTGHGHIMFNDTIQNVQSITGIQDTPEIPPAQVMEPIQVHQEVTQQPQEPQYKCH</sequence>
<dbReference type="SUPFAM" id="SSF57756">
    <property type="entry name" value="Retrovirus zinc finger-like domains"/>
    <property type="match status" value="1"/>
</dbReference>
<dbReference type="Proteomes" id="UP000288805">
    <property type="component" value="Unassembled WGS sequence"/>
</dbReference>
<keyword evidence="1" id="KW-0378">Hydrolase</keyword>
<protein>
    <submittedName>
        <fullName evidence="5">Retrovirus-related Pol polyprotein from transposon TNT 1-94</fullName>
    </submittedName>
</protein>
<dbReference type="EMBL" id="QGNW01000176">
    <property type="protein sequence ID" value="RVW88153.1"/>
    <property type="molecule type" value="Genomic_DNA"/>
</dbReference>
<dbReference type="Gene3D" id="3.30.420.10">
    <property type="entry name" value="Ribonuclease H-like superfamily/Ribonuclease H"/>
    <property type="match status" value="1"/>
</dbReference>
<dbReference type="GO" id="GO:0008233">
    <property type="term" value="F:peptidase activity"/>
    <property type="evidence" value="ECO:0007669"/>
    <property type="project" value="UniProtKB-KW"/>
</dbReference>
<keyword evidence="2" id="KW-0479">Metal-binding</keyword>
<keyword evidence="2" id="KW-0862">Zinc</keyword>
<organism evidence="5 6">
    <name type="scientific">Vitis vinifera</name>
    <name type="common">Grape</name>
    <dbReference type="NCBI Taxonomy" id="29760"/>
    <lineage>
        <taxon>Eukaryota</taxon>
        <taxon>Viridiplantae</taxon>
        <taxon>Streptophyta</taxon>
        <taxon>Embryophyta</taxon>
        <taxon>Tracheophyta</taxon>
        <taxon>Spermatophyta</taxon>
        <taxon>Magnoliopsida</taxon>
        <taxon>eudicotyledons</taxon>
        <taxon>Gunneridae</taxon>
        <taxon>Pentapetalae</taxon>
        <taxon>rosids</taxon>
        <taxon>Vitales</taxon>
        <taxon>Vitaceae</taxon>
        <taxon>Viteae</taxon>
        <taxon>Vitis</taxon>
    </lineage>
</organism>
<dbReference type="GO" id="GO:0006508">
    <property type="term" value="P:proteolysis"/>
    <property type="evidence" value="ECO:0007669"/>
    <property type="project" value="UniProtKB-KW"/>
</dbReference>